<dbReference type="EMBL" id="JBHTJV010000026">
    <property type="protein sequence ID" value="MFD0918007.1"/>
    <property type="molecule type" value="Genomic_DNA"/>
</dbReference>
<dbReference type="Proteomes" id="UP001597101">
    <property type="component" value="Unassembled WGS sequence"/>
</dbReference>
<evidence type="ECO:0000313" key="1">
    <source>
        <dbReference type="EMBL" id="MFD0918007.1"/>
    </source>
</evidence>
<organism evidence="1 2">
    <name type="scientific">Pseudahrensia aquimaris</name>
    <dbReference type="NCBI Taxonomy" id="744461"/>
    <lineage>
        <taxon>Bacteria</taxon>
        <taxon>Pseudomonadati</taxon>
        <taxon>Pseudomonadota</taxon>
        <taxon>Alphaproteobacteria</taxon>
        <taxon>Hyphomicrobiales</taxon>
        <taxon>Ahrensiaceae</taxon>
        <taxon>Pseudahrensia</taxon>
    </lineage>
</organism>
<proteinExistence type="predicted"/>
<gene>
    <name evidence="1" type="ORF">ACFQ14_16510</name>
</gene>
<dbReference type="RefSeq" id="WP_377213857.1">
    <property type="nucleotide sequence ID" value="NZ_JBHTJV010000026.1"/>
</dbReference>
<evidence type="ECO:0000313" key="2">
    <source>
        <dbReference type="Proteomes" id="UP001597101"/>
    </source>
</evidence>
<sequence length="124" mass="13865">MDLIESLAALDEREFLYERHSVEADNLTSLDSGFDGSAMPYFVYAAQPLEAASAQPKILRSYLDAVAQGYLSAFGREGLRHFKATTRNGHFSIYEDRSMPLYPRSINLNQDERAAIDAAFPSQP</sequence>
<keyword evidence="2" id="KW-1185">Reference proteome</keyword>
<protein>
    <submittedName>
        <fullName evidence="1">Uncharacterized protein</fullName>
    </submittedName>
</protein>
<name>A0ABW3FK20_9HYPH</name>
<reference evidence="2" key="1">
    <citation type="journal article" date="2019" name="Int. J. Syst. Evol. Microbiol.">
        <title>The Global Catalogue of Microorganisms (GCM) 10K type strain sequencing project: providing services to taxonomists for standard genome sequencing and annotation.</title>
        <authorList>
            <consortium name="The Broad Institute Genomics Platform"/>
            <consortium name="The Broad Institute Genome Sequencing Center for Infectious Disease"/>
            <person name="Wu L."/>
            <person name="Ma J."/>
        </authorList>
    </citation>
    <scope>NUCLEOTIDE SEQUENCE [LARGE SCALE GENOMIC DNA]</scope>
    <source>
        <strain evidence="2">CCUG 60023</strain>
    </source>
</reference>
<comment type="caution">
    <text evidence="1">The sequence shown here is derived from an EMBL/GenBank/DDBJ whole genome shotgun (WGS) entry which is preliminary data.</text>
</comment>
<accession>A0ABW3FK20</accession>